<accession>A0AAV4XD23</accession>
<evidence type="ECO:0000313" key="1">
    <source>
        <dbReference type="EMBL" id="GIY91684.1"/>
    </source>
</evidence>
<dbReference type="Proteomes" id="UP001054945">
    <property type="component" value="Unassembled WGS sequence"/>
</dbReference>
<evidence type="ECO:0000313" key="2">
    <source>
        <dbReference type="Proteomes" id="UP001054945"/>
    </source>
</evidence>
<comment type="caution">
    <text evidence="1">The sequence shown here is derived from an EMBL/GenBank/DDBJ whole genome shotgun (WGS) entry which is preliminary data.</text>
</comment>
<gene>
    <name evidence="1" type="ORF">CEXT_620351</name>
</gene>
<dbReference type="EMBL" id="BPLR01017443">
    <property type="protein sequence ID" value="GIY91684.1"/>
    <property type="molecule type" value="Genomic_DNA"/>
</dbReference>
<dbReference type="AlphaFoldDB" id="A0AAV4XD23"/>
<organism evidence="1 2">
    <name type="scientific">Caerostris extrusa</name>
    <name type="common">Bark spider</name>
    <name type="synonym">Caerostris bankana</name>
    <dbReference type="NCBI Taxonomy" id="172846"/>
    <lineage>
        <taxon>Eukaryota</taxon>
        <taxon>Metazoa</taxon>
        <taxon>Ecdysozoa</taxon>
        <taxon>Arthropoda</taxon>
        <taxon>Chelicerata</taxon>
        <taxon>Arachnida</taxon>
        <taxon>Araneae</taxon>
        <taxon>Araneomorphae</taxon>
        <taxon>Entelegynae</taxon>
        <taxon>Araneoidea</taxon>
        <taxon>Araneidae</taxon>
        <taxon>Caerostris</taxon>
    </lineage>
</organism>
<name>A0AAV4XD23_CAEEX</name>
<keyword evidence="2" id="KW-1185">Reference proteome</keyword>
<sequence>MPGIPSSTGGLNQTANADQAGFPYQVFLTDPEPVLHEKKVPSSTPGTAEAQHYRIPALMHERRQIESMDYAYRWTCILLRKKKQLQRTVDELCVAWVRCDDLMD</sequence>
<reference evidence="1 2" key="1">
    <citation type="submission" date="2021-06" db="EMBL/GenBank/DDBJ databases">
        <title>Caerostris extrusa draft genome.</title>
        <authorList>
            <person name="Kono N."/>
            <person name="Arakawa K."/>
        </authorList>
    </citation>
    <scope>NUCLEOTIDE SEQUENCE [LARGE SCALE GENOMIC DNA]</scope>
</reference>
<proteinExistence type="predicted"/>
<protein>
    <submittedName>
        <fullName evidence="1">Uncharacterized protein</fullName>
    </submittedName>
</protein>